<proteinExistence type="predicted"/>
<dbReference type="EMBL" id="BKCJ011354783">
    <property type="protein sequence ID" value="GFD24743.1"/>
    <property type="molecule type" value="Genomic_DNA"/>
</dbReference>
<sequence length="47" mass="5493">GQLLLLPNHNMAPEKEKTTEMILYVDLKCRCCYKKVKKLLCKLPRTS</sequence>
<evidence type="ECO:0000313" key="1">
    <source>
        <dbReference type="EMBL" id="GFD24743.1"/>
    </source>
</evidence>
<accession>A0A699URN6</accession>
<protein>
    <submittedName>
        <fullName evidence="1">Neurofilament heavy polypeptide-like</fullName>
    </submittedName>
</protein>
<name>A0A699URN6_TANCI</name>
<dbReference type="AlphaFoldDB" id="A0A699URN6"/>
<comment type="caution">
    <text evidence="1">The sequence shown here is derived from an EMBL/GenBank/DDBJ whole genome shotgun (WGS) entry which is preliminary data.</text>
</comment>
<feature type="non-terminal residue" evidence="1">
    <location>
        <position position="1"/>
    </location>
</feature>
<organism evidence="1">
    <name type="scientific">Tanacetum cinerariifolium</name>
    <name type="common">Dalmatian daisy</name>
    <name type="synonym">Chrysanthemum cinerariifolium</name>
    <dbReference type="NCBI Taxonomy" id="118510"/>
    <lineage>
        <taxon>Eukaryota</taxon>
        <taxon>Viridiplantae</taxon>
        <taxon>Streptophyta</taxon>
        <taxon>Embryophyta</taxon>
        <taxon>Tracheophyta</taxon>
        <taxon>Spermatophyta</taxon>
        <taxon>Magnoliopsida</taxon>
        <taxon>eudicotyledons</taxon>
        <taxon>Gunneridae</taxon>
        <taxon>Pentapetalae</taxon>
        <taxon>asterids</taxon>
        <taxon>campanulids</taxon>
        <taxon>Asterales</taxon>
        <taxon>Asteraceae</taxon>
        <taxon>Asteroideae</taxon>
        <taxon>Anthemideae</taxon>
        <taxon>Anthemidinae</taxon>
        <taxon>Tanacetum</taxon>
    </lineage>
</organism>
<reference evidence="1" key="1">
    <citation type="journal article" date="2019" name="Sci. Rep.">
        <title>Draft genome of Tanacetum cinerariifolium, the natural source of mosquito coil.</title>
        <authorList>
            <person name="Yamashiro T."/>
            <person name="Shiraishi A."/>
            <person name="Satake H."/>
            <person name="Nakayama K."/>
        </authorList>
    </citation>
    <scope>NUCLEOTIDE SEQUENCE</scope>
</reference>
<gene>
    <name evidence="1" type="ORF">Tci_896712</name>
</gene>